<name>A0ABD2N050_9CUCU</name>
<comment type="caution">
    <text evidence="3">The sequence shown here is derived from an EMBL/GenBank/DDBJ whole genome shotgun (WGS) entry which is preliminary data.</text>
</comment>
<dbReference type="InterPro" id="IPR050333">
    <property type="entry name" value="SLRP"/>
</dbReference>
<dbReference type="InterPro" id="IPR003591">
    <property type="entry name" value="Leu-rich_rpt_typical-subtyp"/>
</dbReference>
<dbReference type="Pfam" id="PF00560">
    <property type="entry name" value="LRR_1"/>
    <property type="match status" value="1"/>
</dbReference>
<sequence>MKKPHNQDFTPISDVVYENCPTVLEIYSTKEIAEIFDMAFLNGLCKNVLWILRMKISGNFNGIGEGLFTKLSYLEHFQGNGMKDLTELSIDTSNLKHLDLSSNNLETIDFQFMEELVHLNLSRNNLEIQNIYMSTTSQPLNLQLRSLDLSYNKLTKIDFFLSFWNLRTLYLNNNQIERIKPGILQKYPNLIVLNLAVNKLHELESGMFIGLTQLVSLDISFNKLNDINVQIINSLGALENLNLEGNRIDNFKYNELEHDIEVLKIDDNNTYLHGKKSENSSKRSVSIVK</sequence>
<organism evidence="3 4">
    <name type="scientific">Cryptolaemus montrouzieri</name>
    <dbReference type="NCBI Taxonomy" id="559131"/>
    <lineage>
        <taxon>Eukaryota</taxon>
        <taxon>Metazoa</taxon>
        <taxon>Ecdysozoa</taxon>
        <taxon>Arthropoda</taxon>
        <taxon>Hexapoda</taxon>
        <taxon>Insecta</taxon>
        <taxon>Pterygota</taxon>
        <taxon>Neoptera</taxon>
        <taxon>Endopterygota</taxon>
        <taxon>Coleoptera</taxon>
        <taxon>Polyphaga</taxon>
        <taxon>Cucujiformia</taxon>
        <taxon>Coccinelloidea</taxon>
        <taxon>Coccinellidae</taxon>
        <taxon>Scymninae</taxon>
        <taxon>Scymnini</taxon>
        <taxon>Cryptolaemus</taxon>
    </lineage>
</organism>
<evidence type="ECO:0000313" key="4">
    <source>
        <dbReference type="Proteomes" id="UP001516400"/>
    </source>
</evidence>
<proteinExistence type="predicted"/>
<dbReference type="Pfam" id="PF13855">
    <property type="entry name" value="LRR_8"/>
    <property type="match status" value="2"/>
</dbReference>
<gene>
    <name evidence="3" type="ORF">HHI36_022113</name>
</gene>
<accession>A0ABD2N050</accession>
<dbReference type="PRINTS" id="PR00019">
    <property type="entry name" value="LEURICHRPT"/>
</dbReference>
<dbReference type="InterPro" id="IPR032675">
    <property type="entry name" value="LRR_dom_sf"/>
</dbReference>
<dbReference type="PROSITE" id="PS51450">
    <property type="entry name" value="LRR"/>
    <property type="match status" value="3"/>
</dbReference>
<dbReference type="SMART" id="SM00369">
    <property type="entry name" value="LRR_TYP"/>
    <property type="match status" value="6"/>
</dbReference>
<dbReference type="SUPFAM" id="SSF52058">
    <property type="entry name" value="L domain-like"/>
    <property type="match status" value="1"/>
</dbReference>
<dbReference type="InterPro" id="IPR001611">
    <property type="entry name" value="Leu-rich_rpt"/>
</dbReference>
<keyword evidence="4" id="KW-1185">Reference proteome</keyword>
<evidence type="ECO:0000256" key="2">
    <source>
        <dbReference type="ARBA" id="ARBA00022737"/>
    </source>
</evidence>
<keyword evidence="2" id="KW-0677">Repeat</keyword>
<dbReference type="Proteomes" id="UP001516400">
    <property type="component" value="Unassembled WGS sequence"/>
</dbReference>
<dbReference type="Gene3D" id="3.80.10.10">
    <property type="entry name" value="Ribonuclease Inhibitor"/>
    <property type="match status" value="2"/>
</dbReference>
<reference evidence="3 4" key="1">
    <citation type="journal article" date="2021" name="BMC Biol.">
        <title>Horizontally acquired antibacterial genes associated with adaptive radiation of ladybird beetles.</title>
        <authorList>
            <person name="Li H.S."/>
            <person name="Tang X.F."/>
            <person name="Huang Y.H."/>
            <person name="Xu Z.Y."/>
            <person name="Chen M.L."/>
            <person name="Du X.Y."/>
            <person name="Qiu B.Y."/>
            <person name="Chen P.T."/>
            <person name="Zhang W."/>
            <person name="Slipinski A."/>
            <person name="Escalona H.E."/>
            <person name="Waterhouse R.M."/>
            <person name="Zwick A."/>
            <person name="Pang H."/>
        </authorList>
    </citation>
    <scope>NUCLEOTIDE SEQUENCE [LARGE SCALE GENOMIC DNA]</scope>
    <source>
        <strain evidence="3">SYSU2018</strain>
    </source>
</reference>
<protein>
    <submittedName>
        <fullName evidence="3">Uncharacterized protein</fullName>
    </submittedName>
</protein>
<dbReference type="PANTHER" id="PTHR45712:SF22">
    <property type="entry name" value="INSULIN-LIKE GROWTH FACTOR-BINDING PROTEIN COMPLEX ACID LABILE SUBUNIT"/>
    <property type="match status" value="1"/>
</dbReference>
<dbReference type="PANTHER" id="PTHR45712">
    <property type="entry name" value="AGAP008170-PA"/>
    <property type="match status" value="1"/>
</dbReference>
<dbReference type="AlphaFoldDB" id="A0ABD2N050"/>
<evidence type="ECO:0000313" key="3">
    <source>
        <dbReference type="EMBL" id="KAL3271639.1"/>
    </source>
</evidence>
<evidence type="ECO:0000256" key="1">
    <source>
        <dbReference type="ARBA" id="ARBA00022614"/>
    </source>
</evidence>
<keyword evidence="1" id="KW-0433">Leucine-rich repeat</keyword>
<dbReference type="EMBL" id="JABFTP020000042">
    <property type="protein sequence ID" value="KAL3271639.1"/>
    <property type="molecule type" value="Genomic_DNA"/>
</dbReference>